<accession>A0A8X6X6L4</accession>
<evidence type="ECO:0000313" key="2">
    <source>
        <dbReference type="EMBL" id="GFY47185.1"/>
    </source>
</evidence>
<keyword evidence="3" id="KW-1185">Reference proteome</keyword>
<protein>
    <submittedName>
        <fullName evidence="2">Uncharacterized protein</fullName>
    </submittedName>
</protein>
<feature type="compositionally biased region" description="Basic and acidic residues" evidence="1">
    <location>
        <begin position="10"/>
        <end position="22"/>
    </location>
</feature>
<evidence type="ECO:0000313" key="3">
    <source>
        <dbReference type="Proteomes" id="UP000886998"/>
    </source>
</evidence>
<dbReference type="OrthoDB" id="10510131at2759"/>
<dbReference type="Proteomes" id="UP000886998">
    <property type="component" value="Unassembled WGS sequence"/>
</dbReference>
<feature type="region of interest" description="Disordered" evidence="1">
    <location>
        <begin position="1"/>
        <end position="23"/>
    </location>
</feature>
<organism evidence="2 3">
    <name type="scientific">Trichonephila inaurata madagascariensis</name>
    <dbReference type="NCBI Taxonomy" id="2747483"/>
    <lineage>
        <taxon>Eukaryota</taxon>
        <taxon>Metazoa</taxon>
        <taxon>Ecdysozoa</taxon>
        <taxon>Arthropoda</taxon>
        <taxon>Chelicerata</taxon>
        <taxon>Arachnida</taxon>
        <taxon>Araneae</taxon>
        <taxon>Araneomorphae</taxon>
        <taxon>Entelegynae</taxon>
        <taxon>Araneoidea</taxon>
        <taxon>Nephilidae</taxon>
        <taxon>Trichonephila</taxon>
        <taxon>Trichonephila inaurata</taxon>
    </lineage>
</organism>
<gene>
    <name evidence="2" type="ORF">TNIN_299701</name>
</gene>
<reference evidence="2" key="1">
    <citation type="submission" date="2020-08" db="EMBL/GenBank/DDBJ databases">
        <title>Multicomponent nature underlies the extraordinary mechanical properties of spider dragline silk.</title>
        <authorList>
            <person name="Kono N."/>
            <person name="Nakamura H."/>
            <person name="Mori M."/>
            <person name="Yoshida Y."/>
            <person name="Ohtoshi R."/>
            <person name="Malay A.D."/>
            <person name="Moran D.A.P."/>
            <person name="Tomita M."/>
            <person name="Numata K."/>
            <person name="Arakawa K."/>
        </authorList>
    </citation>
    <scope>NUCLEOTIDE SEQUENCE</scope>
</reference>
<sequence>MDCITSSFNRSDKLKTDDKSERPPVSCYGCEAIIQEVQGQPNFEENIFLLRDDEGKCQTPEQINELGEFLNLYGTLIETGGDLITLIERHINPGDNPPISVPPKRPMYRNTGVPSSPLPFSQSASTTSNYVVDGSSWSP</sequence>
<comment type="caution">
    <text evidence="2">The sequence shown here is derived from an EMBL/GenBank/DDBJ whole genome shotgun (WGS) entry which is preliminary data.</text>
</comment>
<dbReference type="EMBL" id="BMAV01005797">
    <property type="protein sequence ID" value="GFY47185.1"/>
    <property type="molecule type" value="Genomic_DNA"/>
</dbReference>
<name>A0A8X6X6L4_9ARAC</name>
<evidence type="ECO:0000256" key="1">
    <source>
        <dbReference type="SAM" id="MobiDB-lite"/>
    </source>
</evidence>
<dbReference type="AlphaFoldDB" id="A0A8X6X6L4"/>
<feature type="compositionally biased region" description="Polar residues" evidence="1">
    <location>
        <begin position="112"/>
        <end position="139"/>
    </location>
</feature>
<proteinExistence type="predicted"/>
<feature type="compositionally biased region" description="Pro residues" evidence="1">
    <location>
        <begin position="95"/>
        <end position="105"/>
    </location>
</feature>
<feature type="region of interest" description="Disordered" evidence="1">
    <location>
        <begin position="93"/>
        <end position="139"/>
    </location>
</feature>